<evidence type="ECO:0000259" key="1">
    <source>
        <dbReference type="Pfam" id="PF00534"/>
    </source>
</evidence>
<comment type="caution">
    <text evidence="3">The sequence shown here is derived from an EMBL/GenBank/DDBJ whole genome shotgun (WGS) entry which is preliminary data.</text>
</comment>
<dbReference type="SUPFAM" id="SSF53756">
    <property type="entry name" value="UDP-Glycosyltransferase/glycogen phosphorylase"/>
    <property type="match status" value="1"/>
</dbReference>
<dbReference type="Gene3D" id="3.40.50.2000">
    <property type="entry name" value="Glycogen Phosphorylase B"/>
    <property type="match status" value="2"/>
</dbReference>
<keyword evidence="4" id="KW-1185">Reference proteome</keyword>
<dbReference type="PANTHER" id="PTHR12526:SF630">
    <property type="entry name" value="GLYCOSYLTRANSFERASE"/>
    <property type="match status" value="1"/>
</dbReference>
<evidence type="ECO:0000313" key="3">
    <source>
        <dbReference type="EMBL" id="MFC0318156.1"/>
    </source>
</evidence>
<proteinExistence type="predicted"/>
<reference evidence="3 4" key="1">
    <citation type="submission" date="2024-09" db="EMBL/GenBank/DDBJ databases">
        <authorList>
            <person name="Sun Q."/>
            <person name="Mori K."/>
        </authorList>
    </citation>
    <scope>NUCLEOTIDE SEQUENCE [LARGE SCALE GENOMIC DNA]</scope>
    <source>
        <strain evidence="3 4">CCM 7765</strain>
    </source>
</reference>
<dbReference type="CDD" id="cd03823">
    <property type="entry name" value="GT4_ExpE7-like"/>
    <property type="match status" value="1"/>
</dbReference>
<dbReference type="Pfam" id="PF00534">
    <property type="entry name" value="Glycos_transf_1"/>
    <property type="match status" value="1"/>
</dbReference>
<dbReference type="InterPro" id="IPR001296">
    <property type="entry name" value="Glyco_trans_1"/>
</dbReference>
<organism evidence="3 4">
    <name type="scientific">Olivibacter oleidegradans</name>
    <dbReference type="NCBI Taxonomy" id="760123"/>
    <lineage>
        <taxon>Bacteria</taxon>
        <taxon>Pseudomonadati</taxon>
        <taxon>Bacteroidota</taxon>
        <taxon>Sphingobacteriia</taxon>
        <taxon>Sphingobacteriales</taxon>
        <taxon>Sphingobacteriaceae</taxon>
        <taxon>Olivibacter</taxon>
    </lineage>
</organism>
<dbReference type="EMBL" id="JBHLWO010000001">
    <property type="protein sequence ID" value="MFC0318156.1"/>
    <property type="molecule type" value="Genomic_DNA"/>
</dbReference>
<dbReference type="RefSeq" id="WP_013665351.1">
    <property type="nucleotide sequence ID" value="NZ_JBHLWO010000001.1"/>
</dbReference>
<gene>
    <name evidence="3" type="ORF">ACFFI0_07535</name>
</gene>
<dbReference type="InterPro" id="IPR028098">
    <property type="entry name" value="Glyco_trans_4-like_N"/>
</dbReference>
<dbReference type="Pfam" id="PF13439">
    <property type="entry name" value="Glyco_transf_4"/>
    <property type="match status" value="1"/>
</dbReference>
<feature type="domain" description="Glycosyltransferase subfamily 4-like N-terminal" evidence="2">
    <location>
        <begin position="16"/>
        <end position="205"/>
    </location>
</feature>
<dbReference type="Proteomes" id="UP001589774">
    <property type="component" value="Unassembled WGS sequence"/>
</dbReference>
<name>A0ABV6HGZ4_9SPHI</name>
<sequence>MKILYINALYSPLIQGGAEISLKAIAEGMQAAGHEVAVLSLKPTGDLSTEEIDHIKVYRTALKNLYWPFEKIRAGKLDRMFWHARDRYNAAMRQVVKKVIEKEKPDIVSCHNLVGWSVAVWDEIKAANIPIVQVLHDLYLLCPNSDMFKDDASCDTQCFSCALLRQKHKKLSGKVDAVIGISKFILRRFEQYQYFDKAKKYVIYNTREIPETPLPQPRAHDTNFTIGYIGTLAEKKGIEWLLDQFKRLSINAQLQIAGGGKEDYERFLKAKAEGANISFIGYTDPAAFYKTIDVLVVPSLWQEPLGMVAIEALAYHLPVIANAVGGLQETVIEGFNGLLCTSEEMNSLGDAIQRLYDEPLLYDTLVKNARKSVEAILSKQRMINEYSTVLNETIRGSRA</sequence>
<evidence type="ECO:0000313" key="4">
    <source>
        <dbReference type="Proteomes" id="UP001589774"/>
    </source>
</evidence>
<accession>A0ABV6HGZ4</accession>
<dbReference type="PANTHER" id="PTHR12526">
    <property type="entry name" value="GLYCOSYLTRANSFERASE"/>
    <property type="match status" value="1"/>
</dbReference>
<protein>
    <submittedName>
        <fullName evidence="3">Glycosyltransferase family 4 protein</fullName>
    </submittedName>
</protein>
<evidence type="ECO:0000259" key="2">
    <source>
        <dbReference type="Pfam" id="PF13439"/>
    </source>
</evidence>
<feature type="domain" description="Glycosyl transferase family 1" evidence="1">
    <location>
        <begin position="219"/>
        <end position="371"/>
    </location>
</feature>